<feature type="compositionally biased region" description="Basic residues" evidence="1">
    <location>
        <begin position="106"/>
        <end position="128"/>
    </location>
</feature>
<dbReference type="EMBL" id="KV425882">
    <property type="protein sequence ID" value="KZW04390.1"/>
    <property type="molecule type" value="Genomic_DNA"/>
</dbReference>
<accession>A0A166BVI5</accession>
<dbReference type="AlphaFoldDB" id="A0A166BVI5"/>
<proteinExistence type="predicted"/>
<keyword evidence="3" id="KW-1185">Reference proteome</keyword>
<gene>
    <name evidence="2" type="ORF">EXIGLDRAFT_24403</name>
</gene>
<evidence type="ECO:0000256" key="1">
    <source>
        <dbReference type="SAM" id="MobiDB-lite"/>
    </source>
</evidence>
<dbReference type="InParanoid" id="A0A166BVI5"/>
<feature type="compositionally biased region" description="Basic residues" evidence="1">
    <location>
        <begin position="73"/>
        <end position="94"/>
    </location>
</feature>
<reference evidence="2 3" key="1">
    <citation type="journal article" date="2016" name="Mol. Biol. Evol.">
        <title>Comparative Genomics of Early-Diverging Mushroom-Forming Fungi Provides Insights into the Origins of Lignocellulose Decay Capabilities.</title>
        <authorList>
            <person name="Nagy L.G."/>
            <person name="Riley R."/>
            <person name="Tritt A."/>
            <person name="Adam C."/>
            <person name="Daum C."/>
            <person name="Floudas D."/>
            <person name="Sun H."/>
            <person name="Yadav J.S."/>
            <person name="Pangilinan J."/>
            <person name="Larsson K.H."/>
            <person name="Matsuura K."/>
            <person name="Barry K."/>
            <person name="Labutti K."/>
            <person name="Kuo R."/>
            <person name="Ohm R.A."/>
            <person name="Bhattacharya S.S."/>
            <person name="Shirouzu T."/>
            <person name="Yoshinaga Y."/>
            <person name="Martin F.M."/>
            <person name="Grigoriev I.V."/>
            <person name="Hibbett D.S."/>
        </authorList>
    </citation>
    <scope>NUCLEOTIDE SEQUENCE [LARGE SCALE GENOMIC DNA]</scope>
    <source>
        <strain evidence="2 3">HHB12029</strain>
    </source>
</reference>
<sequence length="164" mass="19460">MALPILLPTLCVDQQTAIPRSLLIAAAPLLSPRYPSLLYSPFLARRPLPLQQPRERQPHRPRRQQREQQPRERHPHRRLRQARARPPARPRRRLLLVPRPPLSLPRLRRPHYRRPRRTRPSLRPRLKQRPLSPLNYLRLRRPASTPTTMPRRPLPRASSVTKPP</sequence>
<organism evidence="2 3">
    <name type="scientific">Exidia glandulosa HHB12029</name>
    <dbReference type="NCBI Taxonomy" id="1314781"/>
    <lineage>
        <taxon>Eukaryota</taxon>
        <taxon>Fungi</taxon>
        <taxon>Dikarya</taxon>
        <taxon>Basidiomycota</taxon>
        <taxon>Agaricomycotina</taxon>
        <taxon>Agaricomycetes</taxon>
        <taxon>Auriculariales</taxon>
        <taxon>Exidiaceae</taxon>
        <taxon>Exidia</taxon>
    </lineage>
</organism>
<dbReference type="Proteomes" id="UP000077266">
    <property type="component" value="Unassembled WGS sequence"/>
</dbReference>
<feature type="region of interest" description="Disordered" evidence="1">
    <location>
        <begin position="48"/>
        <end position="164"/>
    </location>
</feature>
<protein>
    <submittedName>
        <fullName evidence="2">Uncharacterized protein</fullName>
    </submittedName>
</protein>
<evidence type="ECO:0000313" key="2">
    <source>
        <dbReference type="EMBL" id="KZW04390.1"/>
    </source>
</evidence>
<name>A0A166BVI5_EXIGL</name>
<evidence type="ECO:0000313" key="3">
    <source>
        <dbReference type="Proteomes" id="UP000077266"/>
    </source>
</evidence>
<feature type="compositionally biased region" description="Basic and acidic residues" evidence="1">
    <location>
        <begin position="53"/>
        <end position="72"/>
    </location>
</feature>